<dbReference type="SMART" id="SM00014">
    <property type="entry name" value="acidPPc"/>
    <property type="match status" value="1"/>
</dbReference>
<keyword evidence="1" id="KW-0472">Membrane</keyword>
<dbReference type="InterPro" id="IPR000326">
    <property type="entry name" value="PAP2/HPO"/>
</dbReference>
<keyword evidence="4" id="KW-1185">Reference proteome</keyword>
<dbReference type="STRING" id="1774969.AUC69_01025"/>
<keyword evidence="1" id="KW-0812">Transmembrane</keyword>
<comment type="caution">
    <text evidence="3">The sequence shown here is derived from an EMBL/GenBank/DDBJ whole genome shotgun (WGS) entry which is preliminary data.</text>
</comment>
<dbReference type="SUPFAM" id="SSF48317">
    <property type="entry name" value="Acid phosphatase/Vanadium-dependent haloperoxidase"/>
    <property type="match status" value="1"/>
</dbReference>
<feature type="transmembrane region" description="Helical" evidence="1">
    <location>
        <begin position="77"/>
        <end position="98"/>
    </location>
</feature>
<feature type="transmembrane region" description="Helical" evidence="1">
    <location>
        <begin position="105"/>
        <end position="127"/>
    </location>
</feature>
<dbReference type="Proteomes" id="UP000094472">
    <property type="component" value="Unassembled WGS sequence"/>
</dbReference>
<dbReference type="PANTHER" id="PTHR14969:SF13">
    <property type="entry name" value="AT30094P"/>
    <property type="match status" value="1"/>
</dbReference>
<dbReference type="Gene3D" id="1.20.144.10">
    <property type="entry name" value="Phosphatidic acid phosphatase type 2/haloperoxidase"/>
    <property type="match status" value="2"/>
</dbReference>
<evidence type="ECO:0000313" key="3">
    <source>
        <dbReference type="EMBL" id="ODS00504.1"/>
    </source>
</evidence>
<sequence length="248" mass="26660">MATSLPVWAWRNRPELWLLGGIFLAGLLLLAFGHIAEEVLEGDATKFDQTVLLALRNPADPADPLGPPWLEEAARDVTALGSYSVLGIIFIAVLAFLLMTQRRAAALWVAMAVGGGVLLSNVLKHAFDRPRPDLVAHAARVFTPSFPSGHATLSAVTFLTLGALLASMQTSRRLKVFFLGVAIALTVAVGVTRIYLGVHYPTDVLAGWCVGAGWAAICWTVFHWLQQRGRIEPAANDALSEGDLTNGR</sequence>
<feature type="transmembrane region" description="Helical" evidence="1">
    <location>
        <begin position="204"/>
        <end position="225"/>
    </location>
</feature>
<dbReference type="CDD" id="cd03392">
    <property type="entry name" value="PAP2_like_2"/>
    <property type="match status" value="1"/>
</dbReference>
<dbReference type="OrthoDB" id="9801622at2"/>
<keyword evidence="1" id="KW-1133">Transmembrane helix</keyword>
<protein>
    <recommendedName>
        <fullName evidence="2">Phosphatidic acid phosphatase type 2/haloperoxidase domain-containing protein</fullName>
    </recommendedName>
</protein>
<dbReference type="InterPro" id="IPR036938">
    <property type="entry name" value="PAP2/HPO_sf"/>
</dbReference>
<feature type="transmembrane region" description="Helical" evidence="1">
    <location>
        <begin position="16"/>
        <end position="36"/>
    </location>
</feature>
<dbReference type="PANTHER" id="PTHR14969">
    <property type="entry name" value="SPHINGOSINE-1-PHOSPHATE PHOSPHOHYDROLASE"/>
    <property type="match status" value="1"/>
</dbReference>
<dbReference type="EMBL" id="LPWF01000013">
    <property type="protein sequence ID" value="ODS00504.1"/>
    <property type="molecule type" value="Genomic_DNA"/>
</dbReference>
<evidence type="ECO:0000256" key="1">
    <source>
        <dbReference type="SAM" id="Phobius"/>
    </source>
</evidence>
<gene>
    <name evidence="3" type="ORF">AUC69_01025</name>
</gene>
<proteinExistence type="predicted"/>
<accession>A0A1E3W402</accession>
<feature type="domain" description="Phosphatidic acid phosphatase type 2/haloperoxidase" evidence="2">
    <location>
        <begin position="101"/>
        <end position="219"/>
    </location>
</feature>
<reference evidence="3 4" key="1">
    <citation type="journal article" date="2016" name="Environ. Microbiol.">
        <title>New Methyloceanibacter diversity from North Sea sediments includes methanotroph containing solely the soluble methane monooxygenase.</title>
        <authorList>
            <person name="Vekeman B."/>
            <person name="Kerckhof F.M."/>
            <person name="Cremers G."/>
            <person name="de Vos P."/>
            <person name="Vandamme P."/>
            <person name="Boon N."/>
            <person name="Op den Camp H.J."/>
            <person name="Heylen K."/>
        </authorList>
    </citation>
    <scope>NUCLEOTIDE SEQUENCE [LARGE SCALE GENOMIC DNA]</scope>
    <source>
        <strain evidence="3 4">R-67175</strain>
    </source>
</reference>
<evidence type="ECO:0000313" key="4">
    <source>
        <dbReference type="Proteomes" id="UP000094472"/>
    </source>
</evidence>
<dbReference type="Pfam" id="PF01569">
    <property type="entry name" value="PAP2"/>
    <property type="match status" value="1"/>
</dbReference>
<dbReference type="AlphaFoldDB" id="A0A1E3W402"/>
<feature type="transmembrane region" description="Helical" evidence="1">
    <location>
        <begin position="147"/>
        <end position="165"/>
    </location>
</feature>
<evidence type="ECO:0000259" key="2">
    <source>
        <dbReference type="SMART" id="SM00014"/>
    </source>
</evidence>
<name>A0A1E3W402_9HYPH</name>
<organism evidence="3 4">
    <name type="scientific">Methyloceanibacter superfactus</name>
    <dbReference type="NCBI Taxonomy" id="1774969"/>
    <lineage>
        <taxon>Bacteria</taxon>
        <taxon>Pseudomonadati</taxon>
        <taxon>Pseudomonadota</taxon>
        <taxon>Alphaproteobacteria</taxon>
        <taxon>Hyphomicrobiales</taxon>
        <taxon>Hyphomicrobiaceae</taxon>
        <taxon>Methyloceanibacter</taxon>
    </lineage>
</organism>
<feature type="transmembrane region" description="Helical" evidence="1">
    <location>
        <begin position="177"/>
        <end position="198"/>
    </location>
</feature>